<evidence type="ECO:0000256" key="5">
    <source>
        <dbReference type="ARBA" id="ARBA00023136"/>
    </source>
</evidence>
<proteinExistence type="inferred from homology"/>
<evidence type="ECO:0000313" key="7">
    <source>
        <dbReference type="EMBL" id="KHN30770.1"/>
    </source>
</evidence>
<gene>
    <name evidence="7" type="ORF">glysoja_032607</name>
</gene>
<keyword evidence="3 6" id="KW-0812">Transmembrane</keyword>
<feature type="transmembrane region" description="Helical" evidence="6">
    <location>
        <begin position="210"/>
        <end position="231"/>
    </location>
</feature>
<dbReference type="Pfam" id="PF05602">
    <property type="entry name" value="CLPTM1"/>
    <property type="match status" value="1"/>
</dbReference>
<accession>A0A0B2RBN2</accession>
<dbReference type="InterPro" id="IPR008429">
    <property type="entry name" value="CLPTM1"/>
</dbReference>
<dbReference type="EMBL" id="KN651475">
    <property type="protein sequence ID" value="KHN30770.1"/>
    <property type="molecule type" value="Genomic_DNA"/>
</dbReference>
<feature type="transmembrane region" description="Helical" evidence="6">
    <location>
        <begin position="181"/>
        <end position="198"/>
    </location>
</feature>
<evidence type="ECO:0000256" key="3">
    <source>
        <dbReference type="ARBA" id="ARBA00022692"/>
    </source>
</evidence>
<evidence type="ECO:0000256" key="6">
    <source>
        <dbReference type="SAM" id="Phobius"/>
    </source>
</evidence>
<feature type="non-terminal residue" evidence="7">
    <location>
        <position position="262"/>
    </location>
</feature>
<evidence type="ECO:0000256" key="4">
    <source>
        <dbReference type="ARBA" id="ARBA00022989"/>
    </source>
</evidence>
<feature type="transmembrane region" description="Helical" evidence="6">
    <location>
        <begin position="6"/>
        <end position="24"/>
    </location>
</feature>
<evidence type="ECO:0000256" key="2">
    <source>
        <dbReference type="ARBA" id="ARBA00009310"/>
    </source>
</evidence>
<dbReference type="GO" id="GO:0016020">
    <property type="term" value="C:membrane"/>
    <property type="evidence" value="ECO:0007669"/>
    <property type="project" value="UniProtKB-SubCell"/>
</dbReference>
<organism evidence="7">
    <name type="scientific">Glycine soja</name>
    <name type="common">Wild soybean</name>
    <dbReference type="NCBI Taxonomy" id="3848"/>
    <lineage>
        <taxon>Eukaryota</taxon>
        <taxon>Viridiplantae</taxon>
        <taxon>Streptophyta</taxon>
        <taxon>Embryophyta</taxon>
        <taxon>Tracheophyta</taxon>
        <taxon>Spermatophyta</taxon>
        <taxon>Magnoliopsida</taxon>
        <taxon>eudicotyledons</taxon>
        <taxon>Gunneridae</taxon>
        <taxon>Pentapetalae</taxon>
        <taxon>rosids</taxon>
        <taxon>fabids</taxon>
        <taxon>Fabales</taxon>
        <taxon>Fabaceae</taxon>
        <taxon>Papilionoideae</taxon>
        <taxon>50 kb inversion clade</taxon>
        <taxon>NPAAA clade</taxon>
        <taxon>indigoferoid/millettioid clade</taxon>
        <taxon>Phaseoleae</taxon>
        <taxon>Glycine</taxon>
        <taxon>Glycine subgen. Soja</taxon>
    </lineage>
</organism>
<name>A0A0B2RBN2_GLYSO</name>
<dbReference type="AlphaFoldDB" id="A0A0B2RBN2"/>
<sequence length="262" mass="29851">AVATAQGGFGLSGIICMVVFWYFASKFFSPKKPTEPSALISNLFQKAQPLVRYDLSLNGISISSYEVMMARDYFFPSWSIIGVYMLMFSLHTLAFRTQKVAYETSSFLLVSTVVMYLPKSQADKKKSLLGSSPDFSEAQVTSKVVDESEDDNDSNDDGSVEWASYWKPNITINLVADFTQYLSWNSFNLVAHFLTIFLHEVVSEGWLEIFMHLGGYILAFGMLLFFLFTMFKFLTMSLFNRVVYEELGKYGDVDNQLLCRER</sequence>
<comment type="subcellular location">
    <subcellularLocation>
        <location evidence="1">Membrane</location>
        <topology evidence="1">Multi-pass membrane protein</topology>
    </subcellularLocation>
</comment>
<protein>
    <submittedName>
        <fullName evidence="7">Uncharacterized protein</fullName>
    </submittedName>
</protein>
<keyword evidence="4 6" id="KW-1133">Transmembrane helix</keyword>
<dbReference type="Proteomes" id="UP000053555">
    <property type="component" value="Unassembled WGS sequence"/>
</dbReference>
<keyword evidence="5 6" id="KW-0472">Membrane</keyword>
<reference evidence="7" key="1">
    <citation type="submission" date="2014-07" db="EMBL/GenBank/DDBJ databases">
        <title>Identification of a novel salt tolerance gene in wild soybean by whole-genome sequencing.</title>
        <authorList>
            <person name="Lam H.-M."/>
            <person name="Qi X."/>
            <person name="Li M.-W."/>
            <person name="Liu X."/>
            <person name="Xie M."/>
            <person name="Ni M."/>
            <person name="Xu X."/>
        </authorList>
    </citation>
    <scope>NUCLEOTIDE SEQUENCE [LARGE SCALE GENOMIC DNA]</scope>
    <source>
        <tissue evidence="7">Root</tissue>
    </source>
</reference>
<feature type="non-terminal residue" evidence="7">
    <location>
        <position position="1"/>
    </location>
</feature>
<feature type="transmembrane region" description="Helical" evidence="6">
    <location>
        <begin position="73"/>
        <end position="94"/>
    </location>
</feature>
<comment type="similarity">
    <text evidence="2">Belongs to the CLPTM1 family.</text>
</comment>
<evidence type="ECO:0000256" key="1">
    <source>
        <dbReference type="ARBA" id="ARBA00004141"/>
    </source>
</evidence>